<organism evidence="2 3">
    <name type="scientific">Thalassobacillus cyri</name>
    <dbReference type="NCBI Taxonomy" id="571932"/>
    <lineage>
        <taxon>Bacteria</taxon>
        <taxon>Bacillati</taxon>
        <taxon>Bacillota</taxon>
        <taxon>Bacilli</taxon>
        <taxon>Bacillales</taxon>
        <taxon>Bacillaceae</taxon>
        <taxon>Thalassobacillus</taxon>
    </lineage>
</organism>
<feature type="transmembrane region" description="Helical" evidence="1">
    <location>
        <begin position="81"/>
        <end position="98"/>
    </location>
</feature>
<dbReference type="InterPro" id="IPR011737">
    <property type="entry name" value="CHP02206_TP0381"/>
</dbReference>
<evidence type="ECO:0000313" key="2">
    <source>
        <dbReference type="EMBL" id="SEA71697.1"/>
    </source>
</evidence>
<dbReference type="NCBIfam" id="TIGR02206">
    <property type="entry name" value="intg_mem_TP0381"/>
    <property type="match status" value="1"/>
</dbReference>
<sequence length="242" mass="27790">MKQWFGSGINQPFDMFGGSHITMLIIYLTGLALILLGNKKIQKDQTGYQLIRWFLFGLLIISEVSYQTWAIVNGVWSSNDYLPLHLCGIASLVAATALWKQNHTLIKITYFIAVIPALMALVTPDLPHDYQHYRYWKFFLHHMGISWSGVLLTLVHPVTITWKTTMKAYGLLVIYAILMGFVNQAIGSNYLYLSRTPGKGTPLDLLGDGFWYYINLGLLAFASFWLLYFIYQLFTRQNKDKK</sequence>
<reference evidence="2 3" key="1">
    <citation type="submission" date="2016-10" db="EMBL/GenBank/DDBJ databases">
        <authorList>
            <person name="de Groot N.N."/>
        </authorList>
    </citation>
    <scope>NUCLEOTIDE SEQUENCE [LARGE SCALE GENOMIC DNA]</scope>
    <source>
        <strain evidence="2 3">CCM7597</strain>
    </source>
</reference>
<dbReference type="EMBL" id="FNQR01000007">
    <property type="protein sequence ID" value="SEA71697.1"/>
    <property type="molecule type" value="Genomic_DNA"/>
</dbReference>
<proteinExistence type="predicted"/>
<dbReference type="OrthoDB" id="9813172at2"/>
<keyword evidence="1" id="KW-0812">Transmembrane</keyword>
<dbReference type="Pfam" id="PF14808">
    <property type="entry name" value="TMEM164"/>
    <property type="match status" value="1"/>
</dbReference>
<feature type="transmembrane region" description="Helical" evidence="1">
    <location>
        <begin position="50"/>
        <end position="69"/>
    </location>
</feature>
<dbReference type="STRING" id="571932.SAMN05421743_107120"/>
<feature type="transmembrane region" description="Helical" evidence="1">
    <location>
        <begin position="135"/>
        <end position="156"/>
    </location>
</feature>
<gene>
    <name evidence="2" type="ORF">SAMN05421743_107120</name>
</gene>
<dbReference type="AlphaFoldDB" id="A0A1H4DGH2"/>
<keyword evidence="1" id="KW-1133">Transmembrane helix</keyword>
<feature type="transmembrane region" description="Helical" evidence="1">
    <location>
        <begin position="168"/>
        <end position="192"/>
    </location>
</feature>
<feature type="transmembrane region" description="Helical" evidence="1">
    <location>
        <begin position="20"/>
        <end position="38"/>
    </location>
</feature>
<protein>
    <submittedName>
        <fullName evidence="2">Conserved hypothetical integral membrane protein TIGR02206</fullName>
    </submittedName>
</protein>
<keyword evidence="1" id="KW-0472">Membrane</keyword>
<feature type="transmembrane region" description="Helical" evidence="1">
    <location>
        <begin position="105"/>
        <end position="123"/>
    </location>
</feature>
<feature type="transmembrane region" description="Helical" evidence="1">
    <location>
        <begin position="212"/>
        <end position="234"/>
    </location>
</feature>
<keyword evidence="3" id="KW-1185">Reference proteome</keyword>
<name>A0A1H4DGH2_9BACI</name>
<accession>A0A1H4DGH2</accession>
<dbReference type="RefSeq" id="WP_093044900.1">
    <property type="nucleotide sequence ID" value="NZ_FNQR01000007.1"/>
</dbReference>
<evidence type="ECO:0000256" key="1">
    <source>
        <dbReference type="SAM" id="Phobius"/>
    </source>
</evidence>
<dbReference type="Proteomes" id="UP000198584">
    <property type="component" value="Unassembled WGS sequence"/>
</dbReference>
<evidence type="ECO:0000313" key="3">
    <source>
        <dbReference type="Proteomes" id="UP000198584"/>
    </source>
</evidence>